<feature type="domain" description="Histidine kinase" evidence="15">
    <location>
        <begin position="203"/>
        <end position="418"/>
    </location>
</feature>
<evidence type="ECO:0000256" key="13">
    <source>
        <dbReference type="SAM" id="MobiDB-lite"/>
    </source>
</evidence>
<proteinExistence type="predicted"/>
<accession>A0A9D0Z440</accession>
<evidence type="ECO:0000256" key="11">
    <source>
        <dbReference type="ARBA" id="ARBA00023136"/>
    </source>
</evidence>
<evidence type="ECO:0000256" key="9">
    <source>
        <dbReference type="ARBA" id="ARBA00022840"/>
    </source>
</evidence>
<evidence type="ECO:0000256" key="4">
    <source>
        <dbReference type="ARBA" id="ARBA00022475"/>
    </source>
</evidence>
<dbReference type="PANTHER" id="PTHR45453:SF1">
    <property type="entry name" value="PHOSPHATE REGULON SENSOR PROTEIN PHOR"/>
    <property type="match status" value="1"/>
</dbReference>
<dbReference type="InterPro" id="IPR005467">
    <property type="entry name" value="His_kinase_dom"/>
</dbReference>
<dbReference type="SMART" id="SM00387">
    <property type="entry name" value="HATPase_c"/>
    <property type="match status" value="1"/>
</dbReference>
<evidence type="ECO:0000256" key="2">
    <source>
        <dbReference type="ARBA" id="ARBA00004236"/>
    </source>
</evidence>
<keyword evidence="5" id="KW-0597">Phosphoprotein</keyword>
<name>A0A9D0Z440_9FIRM</name>
<feature type="coiled-coil region" evidence="12">
    <location>
        <begin position="169"/>
        <end position="203"/>
    </location>
</feature>
<evidence type="ECO:0000313" key="16">
    <source>
        <dbReference type="EMBL" id="HIQ68861.1"/>
    </source>
</evidence>
<evidence type="ECO:0000256" key="3">
    <source>
        <dbReference type="ARBA" id="ARBA00012438"/>
    </source>
</evidence>
<dbReference type="GO" id="GO:0000155">
    <property type="term" value="F:phosphorelay sensor kinase activity"/>
    <property type="evidence" value="ECO:0007669"/>
    <property type="project" value="InterPro"/>
</dbReference>
<dbReference type="PANTHER" id="PTHR45453">
    <property type="entry name" value="PHOSPHATE REGULON SENSOR PROTEIN PHOR"/>
    <property type="match status" value="1"/>
</dbReference>
<feature type="transmembrane region" description="Helical" evidence="14">
    <location>
        <begin position="114"/>
        <end position="137"/>
    </location>
</feature>
<keyword evidence="10" id="KW-0902">Two-component regulatory system</keyword>
<keyword evidence="12" id="KW-0175">Coiled coil</keyword>
<dbReference type="InterPro" id="IPR004358">
    <property type="entry name" value="Sig_transdc_His_kin-like_C"/>
</dbReference>
<keyword evidence="4" id="KW-1003">Cell membrane</keyword>
<reference evidence="16" key="1">
    <citation type="submission" date="2020-10" db="EMBL/GenBank/DDBJ databases">
        <authorList>
            <person name="Gilroy R."/>
        </authorList>
    </citation>
    <scope>NUCLEOTIDE SEQUENCE</scope>
    <source>
        <strain evidence="16">ChiSjej2B20-13462</strain>
    </source>
</reference>
<dbReference type="Pfam" id="PF02518">
    <property type="entry name" value="HATPase_c"/>
    <property type="match status" value="1"/>
</dbReference>
<dbReference type="GO" id="GO:0005886">
    <property type="term" value="C:plasma membrane"/>
    <property type="evidence" value="ECO:0007669"/>
    <property type="project" value="UniProtKB-SubCell"/>
</dbReference>
<dbReference type="InterPro" id="IPR003661">
    <property type="entry name" value="HisK_dim/P_dom"/>
</dbReference>
<evidence type="ECO:0000256" key="12">
    <source>
        <dbReference type="SAM" id="Coils"/>
    </source>
</evidence>
<evidence type="ECO:0000256" key="1">
    <source>
        <dbReference type="ARBA" id="ARBA00000085"/>
    </source>
</evidence>
<dbReference type="GO" id="GO:0016036">
    <property type="term" value="P:cellular response to phosphate starvation"/>
    <property type="evidence" value="ECO:0007669"/>
    <property type="project" value="TreeGrafter"/>
</dbReference>
<dbReference type="FunFam" id="3.30.565.10:FF:000006">
    <property type="entry name" value="Sensor histidine kinase WalK"/>
    <property type="match status" value="1"/>
</dbReference>
<dbReference type="Pfam" id="PF00512">
    <property type="entry name" value="HisKA"/>
    <property type="match status" value="1"/>
</dbReference>
<organism evidence="16 17">
    <name type="scientific">Candidatus Avoscillospira stercorigallinarum</name>
    <dbReference type="NCBI Taxonomy" id="2840708"/>
    <lineage>
        <taxon>Bacteria</taxon>
        <taxon>Bacillati</taxon>
        <taxon>Bacillota</taxon>
        <taxon>Clostridia</taxon>
        <taxon>Eubacteriales</taxon>
        <taxon>Oscillospiraceae</taxon>
        <taxon>Oscillospiraceae incertae sedis</taxon>
        <taxon>Candidatus Avoscillospira</taxon>
    </lineage>
</organism>
<dbReference type="GO" id="GO:0005524">
    <property type="term" value="F:ATP binding"/>
    <property type="evidence" value="ECO:0007669"/>
    <property type="project" value="UniProtKB-KW"/>
</dbReference>
<feature type="region of interest" description="Disordered" evidence="13">
    <location>
        <begin position="417"/>
        <end position="438"/>
    </location>
</feature>
<evidence type="ECO:0000256" key="6">
    <source>
        <dbReference type="ARBA" id="ARBA00022679"/>
    </source>
</evidence>
<dbReference type="SMART" id="SM00388">
    <property type="entry name" value="HisKA"/>
    <property type="match status" value="1"/>
</dbReference>
<keyword evidence="14" id="KW-1133">Transmembrane helix</keyword>
<dbReference type="InterPro" id="IPR050351">
    <property type="entry name" value="BphY/WalK/GraS-like"/>
</dbReference>
<dbReference type="Gene3D" id="3.30.565.10">
    <property type="entry name" value="Histidine kinase-like ATPase, C-terminal domain"/>
    <property type="match status" value="1"/>
</dbReference>
<dbReference type="SUPFAM" id="SSF55874">
    <property type="entry name" value="ATPase domain of HSP90 chaperone/DNA topoisomerase II/histidine kinase"/>
    <property type="match status" value="1"/>
</dbReference>
<dbReference type="Gene3D" id="1.10.287.130">
    <property type="match status" value="1"/>
</dbReference>
<reference evidence="16" key="2">
    <citation type="journal article" date="2021" name="PeerJ">
        <title>Extensive microbial diversity within the chicken gut microbiome revealed by metagenomics and culture.</title>
        <authorList>
            <person name="Gilroy R."/>
            <person name="Ravi A."/>
            <person name="Getino M."/>
            <person name="Pursley I."/>
            <person name="Horton D.L."/>
            <person name="Alikhan N.F."/>
            <person name="Baker D."/>
            <person name="Gharbi K."/>
            <person name="Hall N."/>
            <person name="Watson M."/>
            <person name="Adriaenssens E.M."/>
            <person name="Foster-Nyarko E."/>
            <person name="Jarju S."/>
            <person name="Secka A."/>
            <person name="Antonio M."/>
            <person name="Oren A."/>
            <person name="Chaudhuri R.R."/>
            <person name="La Ragione R."/>
            <person name="Hildebrand F."/>
            <person name="Pallen M.J."/>
        </authorList>
    </citation>
    <scope>NUCLEOTIDE SEQUENCE</scope>
    <source>
        <strain evidence="16">ChiSjej2B20-13462</strain>
    </source>
</reference>
<evidence type="ECO:0000256" key="5">
    <source>
        <dbReference type="ARBA" id="ARBA00022553"/>
    </source>
</evidence>
<dbReference type="CDD" id="cd00082">
    <property type="entry name" value="HisKA"/>
    <property type="match status" value="1"/>
</dbReference>
<sequence>MKQRLFKSFFLNAMAVFLVCVTVFTVLLLLDMNDVNRQHLNAEASLAAAVLQSGGQGALETVSLEDSRIRWLGQDGAVLYDSAPDLRPLASQALEMDDGTVLEVSNVGYTLPHLLLQSFTPLLFVAALAVGLSALLATRAAKTVTEPLNRIDFSHPDERDVEEELKPVVRRLAAQNRQILSQMEDLNREHDRQDRLRREFTANVSHELKTPLTSINGFAELIRDGLARPEDVQRFAGKICDEARRLMDLVGDILRLSRLEERGHCLSLEPLDLLDEARLTAEQLHGLALRRDVTVTVAGDPGHIQGSKKIVAEILHNLTDNAIQYNRPGGSVAITVTETDTEAAVSVRDTGIGIPREELPRIFERFYRVDKSHSRELGGTGLGLSIVKHGAACHDAQLHVESTLGQGTEITVTFPKKRPPSFAGSGPIQKRETGIGEN</sequence>
<gene>
    <name evidence="16" type="ORF">IAA67_00800</name>
</gene>
<dbReference type="PRINTS" id="PR00344">
    <property type="entry name" value="BCTRLSENSOR"/>
</dbReference>
<dbReference type="InterPro" id="IPR003594">
    <property type="entry name" value="HATPase_dom"/>
</dbReference>
<protein>
    <recommendedName>
        <fullName evidence="3">histidine kinase</fullName>
        <ecNumber evidence="3">2.7.13.3</ecNumber>
    </recommendedName>
</protein>
<dbReference type="AlphaFoldDB" id="A0A9D0Z440"/>
<dbReference type="CDD" id="cd00075">
    <property type="entry name" value="HATPase"/>
    <property type="match status" value="1"/>
</dbReference>
<evidence type="ECO:0000256" key="8">
    <source>
        <dbReference type="ARBA" id="ARBA00022777"/>
    </source>
</evidence>
<keyword evidence="6" id="KW-0808">Transferase</keyword>
<dbReference type="FunFam" id="1.10.287.130:FF:000008">
    <property type="entry name" value="Two-component sensor histidine kinase"/>
    <property type="match status" value="1"/>
</dbReference>
<dbReference type="Proteomes" id="UP000886874">
    <property type="component" value="Unassembled WGS sequence"/>
</dbReference>
<evidence type="ECO:0000256" key="7">
    <source>
        <dbReference type="ARBA" id="ARBA00022741"/>
    </source>
</evidence>
<comment type="catalytic activity">
    <reaction evidence="1">
        <text>ATP + protein L-histidine = ADP + protein N-phospho-L-histidine.</text>
        <dbReference type="EC" id="2.7.13.3"/>
    </reaction>
</comment>
<dbReference type="SUPFAM" id="SSF47384">
    <property type="entry name" value="Homodimeric domain of signal transducing histidine kinase"/>
    <property type="match status" value="1"/>
</dbReference>
<comment type="caution">
    <text evidence="16">The sequence shown here is derived from an EMBL/GenBank/DDBJ whole genome shotgun (WGS) entry which is preliminary data.</text>
</comment>
<feature type="compositionally biased region" description="Basic and acidic residues" evidence="13">
    <location>
        <begin position="429"/>
        <end position="438"/>
    </location>
</feature>
<comment type="subcellular location">
    <subcellularLocation>
        <location evidence="2">Cell membrane</location>
    </subcellularLocation>
</comment>
<keyword evidence="7" id="KW-0547">Nucleotide-binding</keyword>
<keyword evidence="11 14" id="KW-0472">Membrane</keyword>
<dbReference type="EMBL" id="DVFN01000013">
    <property type="protein sequence ID" value="HIQ68861.1"/>
    <property type="molecule type" value="Genomic_DNA"/>
</dbReference>
<evidence type="ECO:0000256" key="14">
    <source>
        <dbReference type="SAM" id="Phobius"/>
    </source>
</evidence>
<dbReference type="EC" id="2.7.13.3" evidence="3"/>
<dbReference type="InterPro" id="IPR036097">
    <property type="entry name" value="HisK_dim/P_sf"/>
</dbReference>
<feature type="transmembrane region" description="Helical" evidence="14">
    <location>
        <begin position="9"/>
        <end position="30"/>
    </location>
</feature>
<dbReference type="InterPro" id="IPR036890">
    <property type="entry name" value="HATPase_C_sf"/>
</dbReference>
<keyword evidence="8" id="KW-0418">Kinase</keyword>
<keyword evidence="9" id="KW-0067">ATP-binding</keyword>
<dbReference type="PROSITE" id="PS50109">
    <property type="entry name" value="HIS_KIN"/>
    <property type="match status" value="1"/>
</dbReference>
<dbReference type="GO" id="GO:0004721">
    <property type="term" value="F:phosphoprotein phosphatase activity"/>
    <property type="evidence" value="ECO:0007669"/>
    <property type="project" value="TreeGrafter"/>
</dbReference>
<evidence type="ECO:0000259" key="15">
    <source>
        <dbReference type="PROSITE" id="PS50109"/>
    </source>
</evidence>
<keyword evidence="14" id="KW-0812">Transmembrane</keyword>
<evidence type="ECO:0000256" key="10">
    <source>
        <dbReference type="ARBA" id="ARBA00023012"/>
    </source>
</evidence>
<evidence type="ECO:0000313" key="17">
    <source>
        <dbReference type="Proteomes" id="UP000886874"/>
    </source>
</evidence>